<organism evidence="5 6">
    <name type="scientific">Lactococcus lactis subsp. cremoris</name>
    <name type="common">Streptococcus cremoris</name>
    <dbReference type="NCBI Taxonomy" id="1359"/>
    <lineage>
        <taxon>Bacteria</taxon>
        <taxon>Bacillati</taxon>
        <taxon>Bacillota</taxon>
        <taxon>Bacilli</taxon>
        <taxon>Lactobacillales</taxon>
        <taxon>Streptococcaceae</taxon>
        <taxon>Lactococcus</taxon>
    </lineage>
</organism>
<evidence type="ECO:0000259" key="4">
    <source>
        <dbReference type="Pfam" id="PF13518"/>
    </source>
</evidence>
<dbReference type="Gene3D" id="1.10.10.10">
    <property type="entry name" value="Winged helix-like DNA-binding domain superfamily/Winged helix DNA-binding domain"/>
    <property type="match status" value="1"/>
</dbReference>
<dbReference type="Pfam" id="PF13518">
    <property type="entry name" value="HTH_28"/>
    <property type="match status" value="1"/>
</dbReference>
<feature type="compositionally biased region" description="Low complexity" evidence="3">
    <location>
        <begin position="189"/>
        <end position="203"/>
    </location>
</feature>
<dbReference type="GO" id="GO:0043565">
    <property type="term" value="F:sequence-specific DNA binding"/>
    <property type="evidence" value="ECO:0007669"/>
    <property type="project" value="InterPro"/>
</dbReference>
<protein>
    <submittedName>
        <fullName evidence="5">Transposase</fullName>
    </submittedName>
</protein>
<dbReference type="Pfam" id="PF01527">
    <property type="entry name" value="HTH_Tnp_1"/>
    <property type="match status" value="1"/>
</dbReference>
<proteinExistence type="inferred from homology"/>
<dbReference type="Gene3D" id="1.10.10.60">
    <property type="entry name" value="Homeodomain-like"/>
    <property type="match status" value="1"/>
</dbReference>
<dbReference type="Proteomes" id="UP000191806">
    <property type="component" value="Chromosome"/>
</dbReference>
<dbReference type="InterPro" id="IPR036388">
    <property type="entry name" value="WH-like_DNA-bd_sf"/>
</dbReference>
<feature type="region of interest" description="Disordered" evidence="3">
    <location>
        <begin position="178"/>
        <end position="203"/>
    </location>
</feature>
<dbReference type="InterPro" id="IPR055247">
    <property type="entry name" value="InsJ-like_HTH"/>
</dbReference>
<dbReference type="InterPro" id="IPR052057">
    <property type="entry name" value="IS150/IS1296_orfA-like"/>
</dbReference>
<keyword evidence="2" id="KW-0175">Coiled coil</keyword>
<evidence type="ECO:0000313" key="5">
    <source>
        <dbReference type="EMBL" id="ARE28859.1"/>
    </source>
</evidence>
<evidence type="ECO:0000313" key="6">
    <source>
        <dbReference type="Proteomes" id="UP000191806"/>
    </source>
</evidence>
<dbReference type="PANTHER" id="PTHR33795:SF1">
    <property type="entry name" value="INSERTION ELEMENT IS150 PROTEIN INSJ"/>
    <property type="match status" value="1"/>
</dbReference>
<dbReference type="EMBL" id="CP015899">
    <property type="protein sequence ID" value="ARE28859.1"/>
    <property type="molecule type" value="Genomic_DNA"/>
</dbReference>
<dbReference type="AlphaFoldDB" id="A0A1V0PI41"/>
<evidence type="ECO:0000256" key="3">
    <source>
        <dbReference type="SAM" id="MobiDB-lite"/>
    </source>
</evidence>
<dbReference type="PANTHER" id="PTHR33795">
    <property type="entry name" value="INSERTION ELEMENT IS150 PROTEIN INSJ"/>
    <property type="match status" value="1"/>
</dbReference>
<sequence length="203" mass="23905">MDKLHLHFAIMTKYSFELKLKVVQDYDNGVGGCDYLAKKYHVTNEAIVRRWVKAYKELGAVRIQRKRQNTVYSTQFKLNAVNLYLTSEKSYRELAHELGMNNPPLLTRWVSNYRKKGEFAFSNVQGRPRKESELLEISIKKAKDVVNETEQELARLQNDNLNLRMEVKYLKGLRRLRQEQHKRENPEWSVNSDENSSSHLSNS</sequence>
<dbReference type="InterPro" id="IPR002514">
    <property type="entry name" value="Transposase_8"/>
</dbReference>
<dbReference type="InterPro" id="IPR009057">
    <property type="entry name" value="Homeodomain-like_sf"/>
</dbReference>
<name>A0A1V0PI41_LACLC</name>
<accession>A0A1V0PI41</accession>
<gene>
    <name evidence="5" type="ORF">LLJM1_1500</name>
</gene>
<comment type="similarity">
    <text evidence="1">Belongs to the IS150/IS1296 orfA family.</text>
</comment>
<feature type="coiled-coil region" evidence="2">
    <location>
        <begin position="132"/>
        <end position="166"/>
    </location>
</feature>
<dbReference type="GO" id="GO:0006313">
    <property type="term" value="P:DNA transposition"/>
    <property type="evidence" value="ECO:0007669"/>
    <property type="project" value="InterPro"/>
</dbReference>
<dbReference type="GO" id="GO:0004803">
    <property type="term" value="F:transposase activity"/>
    <property type="evidence" value="ECO:0007669"/>
    <property type="project" value="InterPro"/>
</dbReference>
<reference evidence="5 6" key="1">
    <citation type="journal article" date="2017" name="BMC Genomics">
        <title>Comparative and functional genomics of the Lactococcus lactis taxon; insights into evolution and niche adaptation.</title>
        <authorList>
            <person name="Kelleher P."/>
            <person name="Bottacini F."/>
            <person name="Mahony J."/>
            <person name="Kilcawley K.N."/>
            <person name="van Sinderen D."/>
        </authorList>
    </citation>
    <scope>NUCLEOTIDE SEQUENCE [LARGE SCALE GENOMIC DNA]</scope>
    <source>
        <strain evidence="5 6">JM1</strain>
    </source>
</reference>
<evidence type="ECO:0000256" key="2">
    <source>
        <dbReference type="SAM" id="Coils"/>
    </source>
</evidence>
<feature type="domain" description="Insertion element IS150 protein InsJ-like helix-turn-helix" evidence="4">
    <location>
        <begin position="19"/>
        <end position="63"/>
    </location>
</feature>
<dbReference type="SUPFAM" id="SSF46689">
    <property type="entry name" value="Homeodomain-like"/>
    <property type="match status" value="1"/>
</dbReference>
<dbReference type="SUPFAM" id="SSF48295">
    <property type="entry name" value="TrpR-like"/>
    <property type="match status" value="1"/>
</dbReference>
<dbReference type="InterPro" id="IPR010921">
    <property type="entry name" value="Trp_repressor/repl_initiator"/>
</dbReference>
<evidence type="ECO:0000256" key="1">
    <source>
        <dbReference type="ARBA" id="ARBA00038232"/>
    </source>
</evidence>